<dbReference type="GO" id="GO:0008967">
    <property type="term" value="F:phosphoglycolate phosphatase activity"/>
    <property type="evidence" value="ECO:0007669"/>
    <property type="project" value="TreeGrafter"/>
</dbReference>
<dbReference type="InterPro" id="IPR050155">
    <property type="entry name" value="HAD-like_hydrolase_sf"/>
</dbReference>
<evidence type="ECO:0000313" key="1">
    <source>
        <dbReference type="EMBL" id="CAB4665128.1"/>
    </source>
</evidence>
<gene>
    <name evidence="1" type="ORF">UFOPK2242_01189</name>
</gene>
<dbReference type="EMBL" id="CAEZWM010000162">
    <property type="protein sequence ID" value="CAB4665128.1"/>
    <property type="molecule type" value="Genomic_DNA"/>
</dbReference>
<dbReference type="PANTHER" id="PTHR43434">
    <property type="entry name" value="PHOSPHOGLYCOLATE PHOSPHATASE"/>
    <property type="match status" value="1"/>
</dbReference>
<accession>A0A6J6LVW9</accession>
<dbReference type="Gene3D" id="1.10.150.240">
    <property type="entry name" value="Putative phosphatase, domain 2"/>
    <property type="match status" value="1"/>
</dbReference>
<proteinExistence type="predicted"/>
<protein>
    <submittedName>
        <fullName evidence="1">Unannotated protein</fullName>
    </submittedName>
</protein>
<dbReference type="GO" id="GO:0006281">
    <property type="term" value="P:DNA repair"/>
    <property type="evidence" value="ECO:0007669"/>
    <property type="project" value="TreeGrafter"/>
</dbReference>
<dbReference type="Pfam" id="PF13419">
    <property type="entry name" value="HAD_2"/>
    <property type="match status" value="1"/>
</dbReference>
<dbReference type="PANTHER" id="PTHR43434:SF1">
    <property type="entry name" value="PHOSPHOGLYCOLATE PHOSPHATASE"/>
    <property type="match status" value="1"/>
</dbReference>
<name>A0A6J6LVW9_9ZZZZ</name>
<sequence>MTQFADLVIGFDLDMTLIDSRPGVADTFKALNRLLGTSIPGDQLSEQLGPTLETVLADYFPPEEIEGVCDHFRAIYADLGPKGSSLLPGALEAFKAVENAGGKNLVITAKFEPNAHRCLDAVGLRAEHVVGWRHGPAKADALIEHSALAYIGDTPPDMHAARVAGITAIGVATGPWSAAELIGEGANFVMASLLEFPERLNALLSS</sequence>
<dbReference type="InterPro" id="IPR036412">
    <property type="entry name" value="HAD-like_sf"/>
</dbReference>
<dbReference type="InterPro" id="IPR023214">
    <property type="entry name" value="HAD_sf"/>
</dbReference>
<dbReference type="InterPro" id="IPR041492">
    <property type="entry name" value="HAD_2"/>
</dbReference>
<dbReference type="GO" id="GO:0005829">
    <property type="term" value="C:cytosol"/>
    <property type="evidence" value="ECO:0007669"/>
    <property type="project" value="TreeGrafter"/>
</dbReference>
<dbReference type="AlphaFoldDB" id="A0A6J6LVW9"/>
<dbReference type="SUPFAM" id="SSF56784">
    <property type="entry name" value="HAD-like"/>
    <property type="match status" value="1"/>
</dbReference>
<organism evidence="1">
    <name type="scientific">freshwater metagenome</name>
    <dbReference type="NCBI Taxonomy" id="449393"/>
    <lineage>
        <taxon>unclassified sequences</taxon>
        <taxon>metagenomes</taxon>
        <taxon>ecological metagenomes</taxon>
    </lineage>
</organism>
<dbReference type="InterPro" id="IPR023198">
    <property type="entry name" value="PGP-like_dom2"/>
</dbReference>
<dbReference type="Gene3D" id="3.40.50.1000">
    <property type="entry name" value="HAD superfamily/HAD-like"/>
    <property type="match status" value="1"/>
</dbReference>
<reference evidence="1" key="1">
    <citation type="submission" date="2020-05" db="EMBL/GenBank/DDBJ databases">
        <authorList>
            <person name="Chiriac C."/>
            <person name="Salcher M."/>
            <person name="Ghai R."/>
            <person name="Kavagutti S V."/>
        </authorList>
    </citation>
    <scope>NUCLEOTIDE SEQUENCE</scope>
</reference>